<dbReference type="PROSITE" id="PS50848">
    <property type="entry name" value="START"/>
    <property type="match status" value="1"/>
</dbReference>
<dbReference type="EMBL" id="IACF01002885">
    <property type="protein sequence ID" value="LAB68521.1"/>
    <property type="molecule type" value="mRNA"/>
</dbReference>
<dbReference type="SUPFAM" id="SSF48350">
    <property type="entry name" value="GTPase activation domain, GAP"/>
    <property type="match status" value="1"/>
</dbReference>
<dbReference type="GO" id="GO:0005096">
    <property type="term" value="F:GTPase activator activity"/>
    <property type="evidence" value="ECO:0007669"/>
    <property type="project" value="UniProtKB-KW"/>
</dbReference>
<dbReference type="Pfam" id="PF01852">
    <property type="entry name" value="START"/>
    <property type="match status" value="1"/>
</dbReference>
<protein>
    <submittedName>
        <fullName evidence="6">Rho GTPase-activating protein 7-like</fullName>
    </submittedName>
</protein>
<dbReference type="GO" id="GO:0007165">
    <property type="term" value="P:signal transduction"/>
    <property type="evidence" value="ECO:0007669"/>
    <property type="project" value="InterPro"/>
</dbReference>
<accession>A0A2P2I3D8</accession>
<dbReference type="PANTHER" id="PTHR12659">
    <property type="entry name" value="RHO-TYPE GTPASE ACTIVATING PROTEIN"/>
    <property type="match status" value="1"/>
</dbReference>
<dbReference type="CDD" id="cd08869">
    <property type="entry name" value="START_RhoGAP"/>
    <property type="match status" value="1"/>
</dbReference>
<name>A0A2P2I3D8_9CRUS</name>
<dbReference type="PANTHER" id="PTHR12659:SF7">
    <property type="entry name" value="CROSSVEINLESS C, ISOFORM C"/>
    <property type="match status" value="1"/>
</dbReference>
<feature type="region of interest" description="Disordered" evidence="3">
    <location>
        <begin position="88"/>
        <end position="195"/>
    </location>
</feature>
<dbReference type="InterPro" id="IPR023393">
    <property type="entry name" value="START-like_dom_sf"/>
</dbReference>
<feature type="region of interest" description="Disordered" evidence="3">
    <location>
        <begin position="611"/>
        <end position="630"/>
    </location>
</feature>
<keyword evidence="1" id="KW-0343">GTPase activation</keyword>
<evidence type="ECO:0000259" key="4">
    <source>
        <dbReference type="PROSITE" id="PS50238"/>
    </source>
</evidence>
<feature type="compositionally biased region" description="Polar residues" evidence="3">
    <location>
        <begin position="315"/>
        <end position="336"/>
    </location>
</feature>
<dbReference type="InterPro" id="IPR002913">
    <property type="entry name" value="START_lipid-bd_dom"/>
</dbReference>
<dbReference type="GO" id="GO:0030036">
    <property type="term" value="P:actin cytoskeleton organization"/>
    <property type="evidence" value="ECO:0007669"/>
    <property type="project" value="TreeGrafter"/>
</dbReference>
<dbReference type="GO" id="GO:0035023">
    <property type="term" value="P:regulation of Rho protein signal transduction"/>
    <property type="evidence" value="ECO:0007669"/>
    <property type="project" value="TreeGrafter"/>
</dbReference>
<feature type="domain" description="Rho-GAP" evidence="4">
    <location>
        <begin position="450"/>
        <end position="652"/>
    </location>
</feature>
<reference evidence="6" key="1">
    <citation type="journal article" date="2018" name="Biosci. Biotechnol. Biochem.">
        <title>Polysaccharide hydrolase of the hadal zone amphipods Hirondellea gigas.</title>
        <authorList>
            <person name="Kobayashi H."/>
            <person name="Nagahama T."/>
            <person name="Arai W."/>
            <person name="Sasagawa Y."/>
            <person name="Umeda M."/>
            <person name="Hayashi T."/>
            <person name="Nikaido I."/>
            <person name="Watanabe H."/>
            <person name="Oguri K."/>
            <person name="Kitazato H."/>
            <person name="Fujioka K."/>
            <person name="Kido Y."/>
            <person name="Takami H."/>
        </authorList>
    </citation>
    <scope>NUCLEOTIDE SEQUENCE</scope>
    <source>
        <tissue evidence="6">Whole body</tissue>
    </source>
</reference>
<evidence type="ECO:0000256" key="3">
    <source>
        <dbReference type="SAM" id="MobiDB-lite"/>
    </source>
</evidence>
<dbReference type="PROSITE" id="PS50238">
    <property type="entry name" value="RHOGAP"/>
    <property type="match status" value="1"/>
</dbReference>
<evidence type="ECO:0000256" key="1">
    <source>
        <dbReference type="ARBA" id="ARBA00022468"/>
    </source>
</evidence>
<organism evidence="6">
    <name type="scientific">Hirondellea gigas</name>
    <dbReference type="NCBI Taxonomy" id="1518452"/>
    <lineage>
        <taxon>Eukaryota</taxon>
        <taxon>Metazoa</taxon>
        <taxon>Ecdysozoa</taxon>
        <taxon>Arthropoda</taxon>
        <taxon>Crustacea</taxon>
        <taxon>Multicrustacea</taxon>
        <taxon>Malacostraca</taxon>
        <taxon>Eumalacostraca</taxon>
        <taxon>Peracarida</taxon>
        <taxon>Amphipoda</taxon>
        <taxon>Amphilochidea</taxon>
        <taxon>Lysianassida</taxon>
        <taxon>Lysianassidira</taxon>
        <taxon>Lysianassoidea</taxon>
        <taxon>Lysianassidae</taxon>
        <taxon>Hirondellea</taxon>
    </lineage>
</organism>
<dbReference type="GO" id="GO:0008289">
    <property type="term" value="F:lipid binding"/>
    <property type="evidence" value="ECO:0007669"/>
    <property type="project" value="InterPro"/>
</dbReference>
<feature type="region of interest" description="Disordered" evidence="3">
    <location>
        <begin position="315"/>
        <end position="383"/>
    </location>
</feature>
<dbReference type="Pfam" id="PF00620">
    <property type="entry name" value="RhoGAP"/>
    <property type="match status" value="1"/>
</dbReference>
<sequence length="988" mass="109052">MLLEATANFTTAEGGKMLDVEPPLFKRSGSERIKDGAKAFLKRMESIKTKKKKKPNRDGLQISEPFVTDNAALESRVAELGCIDLRQDLRQDPHQERVSNTPPARRGAPRHRSLSRHTTSQGEDSSSLASDQSQTSTPLFRSRRRKRFFSTKEDSRSNASDQSAQSGLSLQSERSGESRGGFDGGGGVCSDSECSPPNIRHYLVETSVNTMNDLNQQRKVTHREKRSSPDSSETGGGPGRSKRPTIKHSASLNATHMMTDTKEDLLIHFRRKADANTSPLPSPNDERHSIYDNVPLIICNKSYQDCQRDLLMDSASTSAPEGSGSSECCTAESNESPCPEPDPCATPQPDQHLLPQDRPPKKRASIDRWHSFNSRKVHSSSDGVEDGMRITQFSVGQLLILKKRALLRLTALMEHHCPTSRSTWNWELPKFMFKKLRAAEQKSSDQVFGIGVHVTHKKTGYPLPPVITDALSHLEIGCIDQVGLFRKPGVRSRIQKLRELLDSGEVVDYNTYGAFDVADVVKTYFRELPEVLLTNKLSEVFLTIFQFLPEQERLEAVQCALIMMPDENREALMTLLTFLASIASNSHLNQMTASNLAVCLAPSLFHLSVGGSGSSPLRRKNTSGSPEQKDLHDNKAAHICLQMMIQQVNDIAFISGGTLAKIRFTYLETSQPVSVEDLGLSCIPLSGLNGNTLPSTGNLITPTDVTTPTESVVSPTSSTLTPTGNILSPCSSVLTSSGGSLTPVGTATTPSGNSSSSVNSLTDVCGIETSTPQHSTDWAAYMDACISALIKEVKEKNRAYVNLQHPDPELEVIYRKVGDGHPLRLWKVTAEVEAPPAELLNRVLRERHLWDETMHKWRQVAKLDHQSEVFQYICKSMPPKPMNDFCVLRCWRSDMGRTGGSCVLVETSVEHPEAPQIEGCTRGIVLVSRYLIQPCGSGKSRVTHISRIDLRGRSPEWYNKVYGGLAANKVAKLRDSFKHYAEGPESKV</sequence>
<evidence type="ECO:0000313" key="6">
    <source>
        <dbReference type="EMBL" id="LAB68521.1"/>
    </source>
</evidence>
<keyword evidence="2" id="KW-0597">Phosphoprotein</keyword>
<dbReference type="Gene3D" id="3.30.530.20">
    <property type="match status" value="1"/>
</dbReference>
<dbReference type="InterPro" id="IPR000198">
    <property type="entry name" value="RhoGAP_dom"/>
</dbReference>
<feature type="compositionally biased region" description="Gly residues" evidence="3">
    <location>
        <begin position="178"/>
        <end position="188"/>
    </location>
</feature>
<dbReference type="InterPro" id="IPR008936">
    <property type="entry name" value="Rho_GTPase_activation_prot"/>
</dbReference>
<feature type="region of interest" description="Disordered" evidence="3">
    <location>
        <begin position="217"/>
        <end position="258"/>
    </location>
</feature>
<dbReference type="SMART" id="SM00324">
    <property type="entry name" value="RhoGAP"/>
    <property type="match status" value="1"/>
</dbReference>
<dbReference type="FunFam" id="3.30.530.20:FF:000009">
    <property type="entry name" value="StAR related lipid transfer domain containing 13"/>
    <property type="match status" value="1"/>
</dbReference>
<dbReference type="AlphaFoldDB" id="A0A2P2I3D8"/>
<feature type="compositionally biased region" description="Low complexity" evidence="3">
    <location>
        <begin position="124"/>
        <end position="137"/>
    </location>
</feature>
<dbReference type="SUPFAM" id="SSF55961">
    <property type="entry name" value="Bet v1-like"/>
    <property type="match status" value="1"/>
</dbReference>
<proteinExistence type="evidence at transcript level"/>
<evidence type="ECO:0000256" key="2">
    <source>
        <dbReference type="ARBA" id="ARBA00022553"/>
    </source>
</evidence>
<feature type="compositionally biased region" description="Polar residues" evidence="3">
    <location>
        <begin position="248"/>
        <end position="258"/>
    </location>
</feature>
<evidence type="ECO:0000259" key="5">
    <source>
        <dbReference type="PROSITE" id="PS50848"/>
    </source>
</evidence>
<feature type="compositionally biased region" description="Basic and acidic residues" evidence="3">
    <location>
        <begin position="88"/>
        <end position="97"/>
    </location>
</feature>
<dbReference type="SMART" id="SM00234">
    <property type="entry name" value="START"/>
    <property type="match status" value="1"/>
</dbReference>
<feature type="domain" description="START" evidence="5">
    <location>
        <begin position="778"/>
        <end position="958"/>
    </location>
</feature>
<dbReference type="Gene3D" id="1.10.555.10">
    <property type="entry name" value="Rho GTPase activation protein"/>
    <property type="match status" value="1"/>
</dbReference>